<feature type="compositionally biased region" description="Polar residues" evidence="1">
    <location>
        <begin position="95"/>
        <end position="110"/>
    </location>
</feature>
<reference evidence="2" key="1">
    <citation type="submission" date="2021-07" db="EMBL/GenBank/DDBJ databases">
        <authorList>
            <person name="Catto M.A."/>
            <person name="Jacobson A."/>
            <person name="Kennedy G."/>
            <person name="Labadie P."/>
            <person name="Hunt B.G."/>
            <person name="Srinivasan R."/>
        </authorList>
    </citation>
    <scope>NUCLEOTIDE SEQUENCE</scope>
    <source>
        <strain evidence="2">PL_HMW_Pooled</strain>
        <tissue evidence="2">Head</tissue>
    </source>
</reference>
<dbReference type="PANTHER" id="PTHR46579">
    <property type="entry name" value="F5/8 TYPE C DOMAIN-CONTAINING PROTEIN-RELATED"/>
    <property type="match status" value="1"/>
</dbReference>
<accession>A0AAE1LEG5</accession>
<dbReference type="GO" id="GO:0004386">
    <property type="term" value="F:helicase activity"/>
    <property type="evidence" value="ECO:0007669"/>
    <property type="project" value="UniProtKB-KW"/>
</dbReference>
<gene>
    <name evidence="2" type="ORF">KUF71_024404</name>
</gene>
<dbReference type="EMBL" id="JAHWGI010000406">
    <property type="protein sequence ID" value="KAK3915127.1"/>
    <property type="molecule type" value="Genomic_DNA"/>
</dbReference>
<keyword evidence="3" id="KW-1185">Reference proteome</keyword>
<feature type="compositionally biased region" description="Low complexity" evidence="1">
    <location>
        <begin position="146"/>
        <end position="176"/>
    </location>
</feature>
<keyword evidence="2" id="KW-0067">ATP-binding</keyword>
<organism evidence="2 3">
    <name type="scientific">Frankliniella fusca</name>
    <dbReference type="NCBI Taxonomy" id="407009"/>
    <lineage>
        <taxon>Eukaryota</taxon>
        <taxon>Metazoa</taxon>
        <taxon>Ecdysozoa</taxon>
        <taxon>Arthropoda</taxon>
        <taxon>Hexapoda</taxon>
        <taxon>Insecta</taxon>
        <taxon>Pterygota</taxon>
        <taxon>Neoptera</taxon>
        <taxon>Paraneoptera</taxon>
        <taxon>Thysanoptera</taxon>
        <taxon>Terebrantia</taxon>
        <taxon>Thripoidea</taxon>
        <taxon>Thripidae</taxon>
        <taxon>Frankliniella</taxon>
    </lineage>
</organism>
<keyword evidence="2" id="KW-0347">Helicase</keyword>
<evidence type="ECO:0000256" key="1">
    <source>
        <dbReference type="SAM" id="MobiDB-lite"/>
    </source>
</evidence>
<protein>
    <submittedName>
        <fullName evidence="2">Helicase SWR1</fullName>
    </submittedName>
</protein>
<keyword evidence="2" id="KW-0378">Hydrolase</keyword>
<name>A0AAE1LEG5_9NEOP</name>
<sequence>MDGDRKRKKWLTENLRMPKSTLYYRRKCKKEAASTVSTSATLQTDGHDSNPFALRNVDQQQEACDLGGISSNEPQQGHSSVPGSAFRCDDEELNFESQSESLHDATSSSDESVHPEVVLSVKENPAQRAKPRRKVFARPRPDSDDALSSSSESCDSDVSLLSNSSPPSSPASSSVPQPLPASTPPSVEESDVRENCANQDEFQYSAAQEPLCPCTDVTVQQLLFMTLTLGLRHGLTWVAQVDILKMIATIFPNASIPTTKHMYKEKLNVKDEEDITYHVFCNVCDKYLGKKPEGVKTQYCATCEKSIKVTSSLNCFVSLSVESQLQKFLQDNEFVKHVLNYRFQYPSRPQAYSEIYDGDVYKSFSGEGGILSSPYNFSFTFFTDGVAFGKSSKKTIWPIYLTVNELPYELRSKYFVLAGVYAGSKDPNQLYFLKPLVDALNNLATNGVKWVYNSIDVTSYVITICCVVDSVARYQILNFKMFHSAFGCTFCYRETTYVEVGCRYPVTNNTPQLRSEESYLEDLAAVQANRSLLDRSSRGVKGTCNLYNLKHFSIFNGLVVDYMHNILLGCAKAFTELILDSSNKKKWIGVSENNVGVQTVVKTIDKRIESIQSSSAVHRELRVLSSHSLWKASEWRLWLLFYFAPCLKGLLKDKYIIHLGYLSKATHILLQRSVTEEQVHEAHHLLMCYTFFHEKYFGARSMVYNIHLLSHIAQCVFNFGPLWGYSSFIYESKNRYLLQLCKNPNSIALEISRKFLTFQSLPGLSLILNCSEKVIDFSDKILNYKKVTKCHRSDNESCVLLGLPECKEMPENVKENLNSSSNFYYLYEKMIYRNFRFTTSVYSVNLQNNDSCIFLTSGECVVIKYIIEIPDLQKVLLKVQSVICDSSPFMRHDSFKFDCVRRVVRFGEEKFIPLEEVNEPCLFMNFSGQAKCIARIPYGASIE</sequence>
<dbReference type="InterPro" id="IPR004242">
    <property type="entry name" value="Transposase_21"/>
</dbReference>
<dbReference type="Pfam" id="PF02992">
    <property type="entry name" value="Transposase_21"/>
    <property type="match status" value="1"/>
</dbReference>
<feature type="compositionally biased region" description="Polar residues" evidence="1">
    <location>
        <begin position="69"/>
        <end position="82"/>
    </location>
</feature>
<dbReference type="PANTHER" id="PTHR46579:SF1">
    <property type="entry name" value="F5_8 TYPE C DOMAIN-CONTAINING PROTEIN"/>
    <property type="match status" value="1"/>
</dbReference>
<proteinExistence type="predicted"/>
<reference evidence="2" key="2">
    <citation type="journal article" date="2023" name="BMC Genomics">
        <title>Pest status, molecular evolution, and epigenetic factors derived from the genome assembly of Frankliniella fusca, a thysanopteran phytovirus vector.</title>
        <authorList>
            <person name="Catto M.A."/>
            <person name="Labadie P.E."/>
            <person name="Jacobson A.L."/>
            <person name="Kennedy G.G."/>
            <person name="Srinivasan R."/>
            <person name="Hunt B.G."/>
        </authorList>
    </citation>
    <scope>NUCLEOTIDE SEQUENCE</scope>
    <source>
        <strain evidence="2">PL_HMW_Pooled</strain>
    </source>
</reference>
<keyword evidence="2" id="KW-0547">Nucleotide-binding</keyword>
<feature type="region of interest" description="Disordered" evidence="1">
    <location>
        <begin position="65"/>
        <end position="193"/>
    </location>
</feature>
<comment type="caution">
    <text evidence="2">The sequence shown here is derived from an EMBL/GenBank/DDBJ whole genome shotgun (WGS) entry which is preliminary data.</text>
</comment>
<dbReference type="AlphaFoldDB" id="A0AAE1LEG5"/>
<evidence type="ECO:0000313" key="2">
    <source>
        <dbReference type="EMBL" id="KAK3915127.1"/>
    </source>
</evidence>
<evidence type="ECO:0000313" key="3">
    <source>
        <dbReference type="Proteomes" id="UP001219518"/>
    </source>
</evidence>
<dbReference type="Proteomes" id="UP001219518">
    <property type="component" value="Unassembled WGS sequence"/>
</dbReference>